<sequence>MTERLVVIGGDAAGMSAASQARRRRGPDDLRIVAFEKGAHASYSACGIPYLVGGEVADPEELVSRRPEVFRDEFDIDLRLHSEVVEIDLDRRAVAVRDTDTGAGGGGGGAPRWEPFDRLVVATGAVPNRPDVPGVETEGVYGVQTLDDGTALLDAVAEKPERAVVVGGGYIGLEMAEALVRRGIRVSLVDLAGQPMSTLDPDMGALVADALRDLGVELHLGERLEGFEESGGRVSAVRTENRTLPADLVVLGLGTRPNSALAEAAGIPVGETSGIRTDRRMRTAAEGVWAAGDCVETFHLVSRRPVAIALGTHANKQGRVAGINIGGGYAAFPGVIGTAISKVCEYEVARTGLSTTEALRAGFEPVGVVVESTTRAGYYPGALPMKTKMIADRATGRLLGAQIVGREGSAKRIDTLAIAVWHEMTVEEMTGLDLSYAPPFSPVWDPVLITARKTAQRLEELRGRD</sequence>
<dbReference type="PRINTS" id="PR00368">
    <property type="entry name" value="FADPNR"/>
</dbReference>
<dbReference type="PANTHER" id="PTHR43429:SF1">
    <property type="entry name" value="NAD(P)H SULFUR OXIDOREDUCTASE (COA-DEPENDENT)"/>
    <property type="match status" value="1"/>
</dbReference>
<dbReference type="Pfam" id="PF07992">
    <property type="entry name" value="Pyr_redox_2"/>
    <property type="match status" value="1"/>
</dbReference>
<dbReference type="Pfam" id="PF02852">
    <property type="entry name" value="Pyr_redox_dim"/>
    <property type="match status" value="1"/>
</dbReference>
<accession>A0ABP6LDU7</accession>
<comment type="caution">
    <text evidence="9">The sequence shown here is derived from an EMBL/GenBank/DDBJ whole genome shotgun (WGS) entry which is preliminary data.</text>
</comment>
<dbReference type="InterPro" id="IPR016156">
    <property type="entry name" value="FAD/NAD-linked_Rdtase_dimer_sf"/>
</dbReference>
<evidence type="ECO:0000256" key="2">
    <source>
        <dbReference type="ARBA" id="ARBA00009130"/>
    </source>
</evidence>
<dbReference type="Proteomes" id="UP001499930">
    <property type="component" value="Unassembled WGS sequence"/>
</dbReference>
<evidence type="ECO:0000256" key="1">
    <source>
        <dbReference type="ARBA" id="ARBA00001974"/>
    </source>
</evidence>
<protein>
    <submittedName>
        <fullName evidence="9">FAD-dependent oxidoreductase</fullName>
    </submittedName>
</protein>
<evidence type="ECO:0000313" key="9">
    <source>
        <dbReference type="EMBL" id="GAA3040508.1"/>
    </source>
</evidence>
<keyword evidence="4" id="KW-0274">FAD</keyword>
<evidence type="ECO:0000256" key="4">
    <source>
        <dbReference type="ARBA" id="ARBA00022827"/>
    </source>
</evidence>
<dbReference type="SUPFAM" id="SSF55424">
    <property type="entry name" value="FAD/NAD-linked reductases, dimerisation (C-terminal) domain"/>
    <property type="match status" value="1"/>
</dbReference>
<dbReference type="PRINTS" id="PR00411">
    <property type="entry name" value="PNDRDTASEI"/>
</dbReference>
<dbReference type="InterPro" id="IPR050260">
    <property type="entry name" value="FAD-bd_OxRdtase"/>
</dbReference>
<evidence type="ECO:0000259" key="7">
    <source>
        <dbReference type="Pfam" id="PF02852"/>
    </source>
</evidence>
<name>A0ABP6LDU7_9ACTN</name>
<dbReference type="RefSeq" id="WP_344907463.1">
    <property type="nucleotide sequence ID" value="NZ_BAAAWD010000031.1"/>
</dbReference>
<feature type="domain" description="FAD/NAD(P)-binding" evidence="8">
    <location>
        <begin position="4"/>
        <end position="307"/>
    </location>
</feature>
<keyword evidence="6" id="KW-0676">Redox-active center</keyword>
<organism evidence="9 10">
    <name type="scientific">Streptosporangium longisporum</name>
    <dbReference type="NCBI Taxonomy" id="46187"/>
    <lineage>
        <taxon>Bacteria</taxon>
        <taxon>Bacillati</taxon>
        <taxon>Actinomycetota</taxon>
        <taxon>Actinomycetes</taxon>
        <taxon>Streptosporangiales</taxon>
        <taxon>Streptosporangiaceae</taxon>
        <taxon>Streptosporangium</taxon>
    </lineage>
</organism>
<keyword evidence="5" id="KW-0560">Oxidoreductase</keyword>
<gene>
    <name evidence="9" type="ORF">GCM10017559_81270</name>
</gene>
<dbReference type="SUPFAM" id="SSF51905">
    <property type="entry name" value="FAD/NAD(P)-binding domain"/>
    <property type="match status" value="1"/>
</dbReference>
<keyword evidence="10" id="KW-1185">Reference proteome</keyword>
<comment type="similarity">
    <text evidence="2">Belongs to the class-III pyridine nucleotide-disulfide oxidoreductase family.</text>
</comment>
<dbReference type="EMBL" id="BAAAWD010000031">
    <property type="protein sequence ID" value="GAA3040508.1"/>
    <property type="molecule type" value="Genomic_DNA"/>
</dbReference>
<evidence type="ECO:0000256" key="3">
    <source>
        <dbReference type="ARBA" id="ARBA00022630"/>
    </source>
</evidence>
<evidence type="ECO:0000256" key="5">
    <source>
        <dbReference type="ARBA" id="ARBA00023002"/>
    </source>
</evidence>
<evidence type="ECO:0000256" key="6">
    <source>
        <dbReference type="ARBA" id="ARBA00023284"/>
    </source>
</evidence>
<dbReference type="PANTHER" id="PTHR43429">
    <property type="entry name" value="PYRIDINE NUCLEOTIDE-DISULFIDE OXIDOREDUCTASE DOMAIN-CONTAINING"/>
    <property type="match status" value="1"/>
</dbReference>
<dbReference type="InterPro" id="IPR023753">
    <property type="entry name" value="FAD/NAD-binding_dom"/>
</dbReference>
<evidence type="ECO:0000313" key="10">
    <source>
        <dbReference type="Proteomes" id="UP001499930"/>
    </source>
</evidence>
<dbReference type="InterPro" id="IPR036188">
    <property type="entry name" value="FAD/NAD-bd_sf"/>
</dbReference>
<reference evidence="10" key="1">
    <citation type="journal article" date="2019" name="Int. J. Syst. Evol. Microbiol.">
        <title>The Global Catalogue of Microorganisms (GCM) 10K type strain sequencing project: providing services to taxonomists for standard genome sequencing and annotation.</title>
        <authorList>
            <consortium name="The Broad Institute Genomics Platform"/>
            <consortium name="The Broad Institute Genome Sequencing Center for Infectious Disease"/>
            <person name="Wu L."/>
            <person name="Ma J."/>
        </authorList>
    </citation>
    <scope>NUCLEOTIDE SEQUENCE [LARGE SCALE GENOMIC DNA]</scope>
    <source>
        <strain evidence="10">JCM 3106</strain>
    </source>
</reference>
<feature type="domain" description="Pyridine nucleotide-disulphide oxidoreductase dimerisation" evidence="7">
    <location>
        <begin position="341"/>
        <end position="443"/>
    </location>
</feature>
<dbReference type="Gene3D" id="3.50.50.60">
    <property type="entry name" value="FAD/NAD(P)-binding domain"/>
    <property type="match status" value="2"/>
</dbReference>
<keyword evidence="3" id="KW-0285">Flavoprotein</keyword>
<proteinExistence type="inferred from homology"/>
<dbReference type="InterPro" id="IPR004099">
    <property type="entry name" value="Pyr_nucl-diS_OxRdtase_dimer"/>
</dbReference>
<evidence type="ECO:0000259" key="8">
    <source>
        <dbReference type="Pfam" id="PF07992"/>
    </source>
</evidence>
<comment type="cofactor">
    <cofactor evidence="1">
        <name>FAD</name>
        <dbReference type="ChEBI" id="CHEBI:57692"/>
    </cofactor>
</comment>